<dbReference type="SUPFAM" id="SSF57850">
    <property type="entry name" value="RING/U-box"/>
    <property type="match status" value="1"/>
</dbReference>
<name>A0AAV8BVK7_9POAL</name>
<gene>
    <name evidence="3" type="ORF">LUZ62_081595</name>
</gene>
<keyword evidence="1" id="KW-0479">Metal-binding</keyword>
<dbReference type="Proteomes" id="UP001140206">
    <property type="component" value="Chromosome 5"/>
</dbReference>
<accession>A0AAV8BVK7</accession>
<dbReference type="EMBL" id="JAMFTS010000005">
    <property type="protein sequence ID" value="KAJ4747190.1"/>
    <property type="molecule type" value="Genomic_DNA"/>
</dbReference>
<keyword evidence="1" id="KW-0863">Zinc-finger</keyword>
<organism evidence="3 4">
    <name type="scientific">Rhynchospora pubera</name>
    <dbReference type="NCBI Taxonomy" id="906938"/>
    <lineage>
        <taxon>Eukaryota</taxon>
        <taxon>Viridiplantae</taxon>
        <taxon>Streptophyta</taxon>
        <taxon>Embryophyta</taxon>
        <taxon>Tracheophyta</taxon>
        <taxon>Spermatophyta</taxon>
        <taxon>Magnoliopsida</taxon>
        <taxon>Liliopsida</taxon>
        <taxon>Poales</taxon>
        <taxon>Cyperaceae</taxon>
        <taxon>Cyperoideae</taxon>
        <taxon>Rhynchosporeae</taxon>
        <taxon>Rhynchospora</taxon>
    </lineage>
</organism>
<dbReference type="InterPro" id="IPR013083">
    <property type="entry name" value="Znf_RING/FYVE/PHD"/>
</dbReference>
<protein>
    <submittedName>
        <fullName evidence="3">E3 ubiquitin-protein ligase</fullName>
    </submittedName>
</protein>
<dbReference type="Pfam" id="PF13639">
    <property type="entry name" value="zf-RING_2"/>
    <property type="match status" value="1"/>
</dbReference>
<dbReference type="PANTHER" id="PTHR47662:SF1">
    <property type="entry name" value="RING-TYPE DOMAIN-CONTAINING PROTEIN"/>
    <property type="match status" value="1"/>
</dbReference>
<dbReference type="InterPro" id="IPR001841">
    <property type="entry name" value="Znf_RING"/>
</dbReference>
<feature type="domain" description="RING-type" evidence="2">
    <location>
        <begin position="67"/>
        <end position="109"/>
    </location>
</feature>
<keyword evidence="4" id="KW-1185">Reference proteome</keyword>
<sequence>MKKSTCRHNKTKPHFSTLFKSYGQNKHQMSLLITRLTQFFCIRDMLPPKPIKPINKTVVAFEEDAKCCVCLSRLQEGDIIKKLPCRHIFHQDCVDQWLDVCQKTCPLCRVSVDSVEDGKHTKEQLNDDLVIWFSAMLVPGF</sequence>
<evidence type="ECO:0000313" key="4">
    <source>
        <dbReference type="Proteomes" id="UP001140206"/>
    </source>
</evidence>
<dbReference type="SMART" id="SM00184">
    <property type="entry name" value="RING"/>
    <property type="match status" value="1"/>
</dbReference>
<dbReference type="AlphaFoldDB" id="A0AAV8BVK7"/>
<evidence type="ECO:0000259" key="2">
    <source>
        <dbReference type="PROSITE" id="PS50089"/>
    </source>
</evidence>
<dbReference type="PANTHER" id="PTHR47662">
    <property type="entry name" value="RING-TYPE DOMAIN-CONTAINING PROTEIN"/>
    <property type="match status" value="1"/>
</dbReference>
<keyword evidence="1" id="KW-0862">Zinc</keyword>
<dbReference type="Gene3D" id="3.30.40.10">
    <property type="entry name" value="Zinc/RING finger domain, C3HC4 (zinc finger)"/>
    <property type="match status" value="1"/>
</dbReference>
<dbReference type="GO" id="GO:0008270">
    <property type="term" value="F:zinc ion binding"/>
    <property type="evidence" value="ECO:0007669"/>
    <property type="project" value="UniProtKB-KW"/>
</dbReference>
<reference evidence="3" key="1">
    <citation type="submission" date="2022-08" db="EMBL/GenBank/DDBJ databases">
        <authorList>
            <person name="Marques A."/>
        </authorList>
    </citation>
    <scope>NUCLEOTIDE SEQUENCE</scope>
    <source>
        <strain evidence="3">RhyPub2mFocal</strain>
        <tissue evidence="3">Leaves</tissue>
    </source>
</reference>
<proteinExistence type="predicted"/>
<evidence type="ECO:0000256" key="1">
    <source>
        <dbReference type="PROSITE-ProRule" id="PRU00175"/>
    </source>
</evidence>
<evidence type="ECO:0000313" key="3">
    <source>
        <dbReference type="EMBL" id="KAJ4747190.1"/>
    </source>
</evidence>
<comment type="caution">
    <text evidence="3">The sequence shown here is derived from an EMBL/GenBank/DDBJ whole genome shotgun (WGS) entry which is preliminary data.</text>
</comment>
<dbReference type="PROSITE" id="PS50089">
    <property type="entry name" value="ZF_RING_2"/>
    <property type="match status" value="1"/>
</dbReference>